<dbReference type="AlphaFoldDB" id="A0A6B8KEU4"/>
<sequence>MKHRRTRLLASAFSLLATSGFVIPGAAAQTAAPGVVYPPAAPPPNSFSNAMDLTPGNGQSLIGPSSSTIVLTTFSWYNPPDQTNGATATLTLYIIYGAAQNCYGRAGIAPIGRFDAKPGQTFQSAIPGGFTVKPRDPGQYWCLMGSISIQGNPSSYLQPMFGYTANLISGTTPNTASAGVQAAMPGAVQPIGH</sequence>
<evidence type="ECO:0000313" key="3">
    <source>
        <dbReference type="Proteomes" id="UP000309061"/>
    </source>
</evidence>
<name>A0A6B8KEU4_9HYPH</name>
<feature type="signal peptide" evidence="1">
    <location>
        <begin position="1"/>
        <end position="28"/>
    </location>
</feature>
<proteinExistence type="predicted"/>
<gene>
    <name evidence="2" type="ORF">H2LOC_004310</name>
</gene>
<evidence type="ECO:0000256" key="1">
    <source>
        <dbReference type="SAM" id="SignalP"/>
    </source>
</evidence>
<dbReference type="Proteomes" id="UP000309061">
    <property type="component" value="Chromosome"/>
</dbReference>
<dbReference type="RefSeq" id="WP_136495264.1">
    <property type="nucleotide sequence ID" value="NZ_CP046052.1"/>
</dbReference>
<protein>
    <submittedName>
        <fullName evidence="2">Uncharacterized protein</fullName>
    </submittedName>
</protein>
<dbReference type="KEGG" id="mhey:H2LOC_004310"/>
<dbReference type="EMBL" id="CP046052">
    <property type="protein sequence ID" value="QGM44973.1"/>
    <property type="molecule type" value="Genomic_DNA"/>
</dbReference>
<keyword evidence="1" id="KW-0732">Signal</keyword>
<feature type="chain" id="PRO_5025593455" evidence="1">
    <location>
        <begin position="29"/>
        <end position="193"/>
    </location>
</feature>
<reference evidence="2 3" key="1">
    <citation type="submission" date="2019-11" db="EMBL/GenBank/DDBJ databases">
        <title>The genome sequence of Methylocystis heyeri.</title>
        <authorList>
            <person name="Oshkin I.Y."/>
            <person name="Miroshnikov K."/>
            <person name="Dedysh S.N."/>
        </authorList>
    </citation>
    <scope>NUCLEOTIDE SEQUENCE [LARGE SCALE GENOMIC DNA]</scope>
    <source>
        <strain evidence="2 3">H2</strain>
    </source>
</reference>
<accession>A0A6B8KEU4</accession>
<evidence type="ECO:0000313" key="2">
    <source>
        <dbReference type="EMBL" id="QGM44973.1"/>
    </source>
</evidence>
<keyword evidence="3" id="KW-1185">Reference proteome</keyword>
<organism evidence="2 3">
    <name type="scientific">Methylocystis heyeri</name>
    <dbReference type="NCBI Taxonomy" id="391905"/>
    <lineage>
        <taxon>Bacteria</taxon>
        <taxon>Pseudomonadati</taxon>
        <taxon>Pseudomonadota</taxon>
        <taxon>Alphaproteobacteria</taxon>
        <taxon>Hyphomicrobiales</taxon>
        <taxon>Methylocystaceae</taxon>
        <taxon>Methylocystis</taxon>
    </lineage>
</organism>